<sequence length="100" mass="11216">MRIEKLRINDIRYNPEREGFEALVTVHDAGLAWRYPSFVPAPMHAEFKILASGLTARAIAAHRSNEPGMRMHLRPLVTTAPMPSAPAPQEQTFEHLPFAA</sequence>
<evidence type="ECO:0000313" key="2">
    <source>
        <dbReference type="EMBL" id="MDQ2093904.1"/>
    </source>
</evidence>
<accession>A0AAJ1X584</accession>
<organism evidence="2 3">
    <name type="scientific">Rhodalgimonas zhirmunskyi</name>
    <dbReference type="NCBI Taxonomy" id="2964767"/>
    <lineage>
        <taxon>Bacteria</taxon>
        <taxon>Pseudomonadati</taxon>
        <taxon>Pseudomonadota</taxon>
        <taxon>Alphaproteobacteria</taxon>
        <taxon>Rhodobacterales</taxon>
        <taxon>Roseobacteraceae</taxon>
        <taxon>Rhodalgimonas</taxon>
    </lineage>
</organism>
<dbReference type="RefSeq" id="WP_317625533.1">
    <property type="nucleotide sequence ID" value="NZ_JANFFA010000002.1"/>
</dbReference>
<keyword evidence="3" id="KW-1185">Reference proteome</keyword>
<proteinExistence type="predicted"/>
<dbReference type="EMBL" id="JANFFA010000002">
    <property type="protein sequence ID" value="MDQ2093904.1"/>
    <property type="molecule type" value="Genomic_DNA"/>
</dbReference>
<gene>
    <name evidence="2" type="ORF">NOI20_07255</name>
</gene>
<evidence type="ECO:0000313" key="3">
    <source>
        <dbReference type="Proteomes" id="UP001227162"/>
    </source>
</evidence>
<name>A0AAJ1X584_9RHOB</name>
<reference evidence="2" key="1">
    <citation type="submission" date="2022-07" db="EMBL/GenBank/DDBJ databases">
        <authorList>
            <person name="Otstavnykh N."/>
            <person name="Isaeva M."/>
            <person name="Bystritskaya E."/>
        </authorList>
    </citation>
    <scope>NUCLEOTIDE SEQUENCE</scope>
    <source>
        <strain evidence="2">10Alg 79</strain>
    </source>
</reference>
<comment type="caution">
    <text evidence="2">The sequence shown here is derived from an EMBL/GenBank/DDBJ whole genome shotgun (WGS) entry which is preliminary data.</text>
</comment>
<dbReference type="AlphaFoldDB" id="A0AAJ1X584"/>
<reference evidence="2" key="2">
    <citation type="submission" date="2023-04" db="EMBL/GenBank/DDBJ databases">
        <title>'Rhodoalgimonas zhirmunskyi' gen. nov., isolated from a red alga.</title>
        <authorList>
            <person name="Nedashkovskaya O.I."/>
            <person name="Otstavnykh N.Y."/>
            <person name="Bystritskaya E.P."/>
            <person name="Balabanova L.A."/>
            <person name="Isaeva M.P."/>
        </authorList>
    </citation>
    <scope>NUCLEOTIDE SEQUENCE</scope>
    <source>
        <strain evidence="2">10Alg 79</strain>
    </source>
</reference>
<dbReference type="Proteomes" id="UP001227162">
    <property type="component" value="Unassembled WGS sequence"/>
</dbReference>
<feature type="region of interest" description="Disordered" evidence="1">
    <location>
        <begin position="79"/>
        <end position="100"/>
    </location>
</feature>
<evidence type="ECO:0000256" key="1">
    <source>
        <dbReference type="SAM" id="MobiDB-lite"/>
    </source>
</evidence>
<protein>
    <submittedName>
        <fullName evidence="2">Uncharacterized protein</fullName>
    </submittedName>
</protein>